<dbReference type="PANTHER" id="PTHR24104">
    <property type="entry name" value="E3 UBIQUITIN-PROTEIN LIGASE NHLRC1-RELATED"/>
    <property type="match status" value="1"/>
</dbReference>
<dbReference type="PROSITE" id="PS51125">
    <property type="entry name" value="NHL"/>
    <property type="match status" value="1"/>
</dbReference>
<proteinExistence type="predicted"/>
<dbReference type="Gene3D" id="2.120.10.30">
    <property type="entry name" value="TolB, C-terminal domain"/>
    <property type="match status" value="3"/>
</dbReference>
<dbReference type="Proteomes" id="UP000694865">
    <property type="component" value="Unplaced"/>
</dbReference>
<organism evidence="3 4">
    <name type="scientific">Saccoglossus kowalevskii</name>
    <name type="common">Acorn worm</name>
    <dbReference type="NCBI Taxonomy" id="10224"/>
    <lineage>
        <taxon>Eukaryota</taxon>
        <taxon>Metazoa</taxon>
        <taxon>Hemichordata</taxon>
        <taxon>Enteropneusta</taxon>
        <taxon>Harrimaniidae</taxon>
        <taxon>Saccoglossus</taxon>
    </lineage>
</organism>
<evidence type="ECO:0000313" key="4">
    <source>
        <dbReference type="RefSeq" id="XP_006816193.1"/>
    </source>
</evidence>
<evidence type="ECO:0000313" key="3">
    <source>
        <dbReference type="Proteomes" id="UP000694865"/>
    </source>
</evidence>
<feature type="repeat" description="NHL" evidence="2">
    <location>
        <begin position="150"/>
        <end position="188"/>
    </location>
</feature>
<name>A0ABM0M852_SACKO</name>
<evidence type="ECO:0000256" key="2">
    <source>
        <dbReference type="PROSITE-ProRule" id="PRU00504"/>
    </source>
</evidence>
<dbReference type="InterPro" id="IPR050952">
    <property type="entry name" value="TRIM-NHL_E3_ligases"/>
</dbReference>
<protein>
    <submittedName>
        <fullName evidence="4">Tripartite motif-containing protein 3-like</fullName>
    </submittedName>
</protein>
<evidence type="ECO:0000256" key="1">
    <source>
        <dbReference type="ARBA" id="ARBA00022737"/>
    </source>
</evidence>
<dbReference type="InterPro" id="IPR011042">
    <property type="entry name" value="6-blade_b-propeller_TolB-like"/>
</dbReference>
<sequence>MITNQEEKMLKDIKMKFDIRRKILTQKYERCELHLTLLQTCSDYADSLLRHNNNVGFLYLERQAEARMRELINMDIEIEPEQTGCLQFLRNEVLIQHIIEKDIGQVATTPALAVMSFSDHRSGHTSSSQIPRLLPSNVKPTFKRILKTRHERGSHGYIRKPNGVLVNQNGDIIVTDPINSRVVVYGSDGNYKKAICLPERGTFKPGGICKVNNTDIAIADRGGNNRVVISDKNGTFKSHFGQGELQGPVSIASGNKRLYVVDKEPPGVKVYKPSGKMIRCIEGKISTRDSMRDPRHIAITHTSGNILIADVDIKRVLLFDSHGRFLYSIGSTGRGSGQFTNLQGVAVDKFNNIFICSEHRLQMFREDGTPVCRVDNEDDVLIYPHSVTVVNDVPCKVVVVGDEFDGYVAVYELVQ</sequence>
<dbReference type="SUPFAM" id="SSF101898">
    <property type="entry name" value="NHL repeat"/>
    <property type="match status" value="1"/>
</dbReference>
<dbReference type="CDD" id="cd05819">
    <property type="entry name" value="NHL"/>
    <property type="match status" value="1"/>
</dbReference>
<dbReference type="InterPro" id="IPR001258">
    <property type="entry name" value="NHL_repeat"/>
</dbReference>
<dbReference type="RefSeq" id="XP_006816193.1">
    <property type="nucleotide sequence ID" value="XM_006816130.1"/>
</dbReference>
<dbReference type="GeneID" id="102805970"/>
<dbReference type="Pfam" id="PF17170">
    <property type="entry name" value="DUF5128"/>
    <property type="match status" value="1"/>
</dbReference>
<gene>
    <name evidence="4" type="primary">LOC102805970</name>
</gene>
<reference evidence="4" key="1">
    <citation type="submission" date="2025-08" db="UniProtKB">
        <authorList>
            <consortium name="RefSeq"/>
        </authorList>
    </citation>
    <scope>IDENTIFICATION</scope>
    <source>
        <tissue evidence="4">Testes</tissue>
    </source>
</reference>
<keyword evidence="1" id="KW-0677">Repeat</keyword>
<dbReference type="PANTHER" id="PTHR24104:SF25">
    <property type="entry name" value="PROTEIN LIN-41"/>
    <property type="match status" value="1"/>
</dbReference>
<keyword evidence="3" id="KW-1185">Reference proteome</keyword>
<accession>A0ABM0M852</accession>